<protein>
    <submittedName>
        <fullName evidence="2">Beta</fullName>
    </submittedName>
</protein>
<reference evidence="2" key="2">
    <citation type="journal article" date="2014" name="ISME J.">
        <title>Microbial stratification in low pH oxic and suboxic macroscopic growths along an acid mine drainage.</title>
        <authorList>
            <person name="Mendez-Garcia C."/>
            <person name="Mesa V."/>
            <person name="Sprenger R.R."/>
            <person name="Richter M."/>
            <person name="Diez M.S."/>
            <person name="Solano J."/>
            <person name="Bargiela R."/>
            <person name="Golyshina O.V."/>
            <person name="Manteca A."/>
            <person name="Ramos J.L."/>
            <person name="Gallego J.R."/>
            <person name="Llorente I."/>
            <person name="Martins Dos Santos V.A."/>
            <person name="Jensen O.N."/>
            <person name="Pelaez A.I."/>
            <person name="Sanchez J."/>
            <person name="Ferrer M."/>
        </authorList>
    </citation>
    <scope>NUCLEOTIDE SEQUENCE</scope>
</reference>
<sequence length="172" mass="20127">KLADKYGMMVWNDFWEVTQDSNAEAEDPQLFLNNASDTILRYRNHPSIVMWCGRNEGVPQPIVNRGLIRLTHSLDGTRYYSPSSNRVNLLNSGPYSYENPADYYTTIDRGFAVEIGTPSLPTLEWFSRWLPKVDRWPITDDWAYHNWHPHDAFNQHLQTQFGIADSLEDYER</sequence>
<reference evidence="2" key="1">
    <citation type="submission" date="2013-08" db="EMBL/GenBank/DDBJ databases">
        <authorList>
            <person name="Mendez C."/>
            <person name="Richter M."/>
            <person name="Ferrer M."/>
            <person name="Sanchez J."/>
        </authorList>
    </citation>
    <scope>NUCLEOTIDE SEQUENCE</scope>
</reference>
<dbReference type="PANTHER" id="PTHR43536:SF1">
    <property type="entry name" value="MANNOSYLGLYCOPROTEIN ENDO-BETA-MANNOSIDASE"/>
    <property type="match status" value="1"/>
</dbReference>
<dbReference type="InterPro" id="IPR017853">
    <property type="entry name" value="GH"/>
</dbReference>
<dbReference type="PANTHER" id="PTHR43536">
    <property type="entry name" value="MANNOSYLGLYCOPROTEIN ENDO-BETA-MANNOSIDASE"/>
    <property type="match status" value="1"/>
</dbReference>
<proteinExistence type="predicted"/>
<organism evidence="2">
    <name type="scientific">mine drainage metagenome</name>
    <dbReference type="NCBI Taxonomy" id="410659"/>
    <lineage>
        <taxon>unclassified sequences</taxon>
        <taxon>metagenomes</taxon>
        <taxon>ecological metagenomes</taxon>
    </lineage>
</organism>
<dbReference type="Gene3D" id="3.20.20.80">
    <property type="entry name" value="Glycosidases"/>
    <property type="match status" value="1"/>
</dbReference>
<accession>T1BGK8</accession>
<dbReference type="Pfam" id="PF02836">
    <property type="entry name" value="Glyco_hydro_2_C"/>
    <property type="match status" value="1"/>
</dbReference>
<dbReference type="InterPro" id="IPR006103">
    <property type="entry name" value="Glyco_hydro_2_cat"/>
</dbReference>
<dbReference type="GO" id="GO:0005975">
    <property type="term" value="P:carbohydrate metabolic process"/>
    <property type="evidence" value="ECO:0007669"/>
    <property type="project" value="InterPro"/>
</dbReference>
<feature type="domain" description="Glycoside hydrolase family 2 catalytic" evidence="1">
    <location>
        <begin position="7"/>
        <end position="79"/>
    </location>
</feature>
<dbReference type="EMBL" id="AUZY01002533">
    <property type="protein sequence ID" value="EQD72091.1"/>
    <property type="molecule type" value="Genomic_DNA"/>
</dbReference>
<feature type="non-terminal residue" evidence="2">
    <location>
        <position position="1"/>
    </location>
</feature>
<gene>
    <name evidence="2" type="ORF">B1B_04051</name>
</gene>
<dbReference type="InterPro" id="IPR043534">
    <property type="entry name" value="EBDG/EBM"/>
</dbReference>
<evidence type="ECO:0000313" key="2">
    <source>
        <dbReference type="EMBL" id="EQD72091.1"/>
    </source>
</evidence>
<dbReference type="AlphaFoldDB" id="T1BGK8"/>
<dbReference type="GO" id="GO:0004553">
    <property type="term" value="F:hydrolase activity, hydrolyzing O-glycosyl compounds"/>
    <property type="evidence" value="ECO:0007669"/>
    <property type="project" value="InterPro"/>
</dbReference>
<comment type="caution">
    <text evidence="2">The sequence shown here is derived from an EMBL/GenBank/DDBJ whole genome shotgun (WGS) entry which is preliminary data.</text>
</comment>
<name>T1BGK8_9ZZZZ</name>
<dbReference type="SUPFAM" id="SSF51445">
    <property type="entry name" value="(Trans)glycosidases"/>
    <property type="match status" value="1"/>
</dbReference>
<feature type="non-terminal residue" evidence="2">
    <location>
        <position position="172"/>
    </location>
</feature>
<evidence type="ECO:0000259" key="1">
    <source>
        <dbReference type="Pfam" id="PF02836"/>
    </source>
</evidence>